<dbReference type="Proteomes" id="UP000657200">
    <property type="component" value="Unassembled WGS sequence"/>
</dbReference>
<feature type="transmembrane region" description="Helical" evidence="7">
    <location>
        <begin position="151"/>
        <end position="171"/>
    </location>
</feature>
<name>A0A0U5F9P7_9PROT</name>
<feature type="transmembrane region" description="Helical" evidence="7">
    <location>
        <begin position="403"/>
        <end position="428"/>
    </location>
</feature>
<keyword evidence="5 7" id="KW-0472">Membrane</keyword>
<dbReference type="STRING" id="431306.AGA_2499"/>
<evidence type="ECO:0000313" key="8">
    <source>
        <dbReference type="EMBL" id="CEF57184.1"/>
    </source>
</evidence>
<evidence type="ECO:0000256" key="6">
    <source>
        <dbReference type="SAM" id="MobiDB-lite"/>
    </source>
</evidence>
<evidence type="ECO:0000256" key="2">
    <source>
        <dbReference type="ARBA" id="ARBA00009773"/>
    </source>
</evidence>
<reference evidence="8" key="2">
    <citation type="submission" date="2014-09" db="EMBL/GenBank/DDBJ databases">
        <authorList>
            <person name="Magalhaes I.L.F."/>
            <person name="Oliveira U."/>
            <person name="Santos F.R."/>
            <person name="Vidigal T.H.D.A."/>
            <person name="Brescovit A.D."/>
            <person name="Santos A.J."/>
        </authorList>
    </citation>
    <scope>NUCLEOTIDE SEQUENCE</scope>
    <source>
        <strain evidence="8">LMG 23848T</strain>
    </source>
</reference>
<dbReference type="PATRIC" id="fig|431306.5.peg.2577"/>
<gene>
    <name evidence="8" type="ORF">AGA_2499</name>
    <name evidence="9" type="ORF">GOB80_03945</name>
</gene>
<feature type="transmembrane region" description="Helical" evidence="7">
    <location>
        <begin position="98"/>
        <end position="116"/>
    </location>
</feature>
<keyword evidence="11" id="KW-1185">Reference proteome</keyword>
<dbReference type="PANTHER" id="PTHR21716:SF62">
    <property type="entry name" value="TRANSPORT PROTEIN YDBI-RELATED"/>
    <property type="match status" value="1"/>
</dbReference>
<evidence type="ECO:0000313" key="11">
    <source>
        <dbReference type="Proteomes" id="UP000657200"/>
    </source>
</evidence>
<evidence type="ECO:0000313" key="10">
    <source>
        <dbReference type="Proteomes" id="UP000068250"/>
    </source>
</evidence>
<evidence type="ECO:0000256" key="7">
    <source>
        <dbReference type="SAM" id="Phobius"/>
    </source>
</evidence>
<sequence length="441" mass="46207">MQCKNVLQEKGVFGPFFSATHKAGTPCGKRSCQEITPVEQQTFVGKQDNGAEQASQTDAQDGPRPPPDTGSGIGAADAAHIAALAQSAQKLERILRRFYQLALVVVAALCVGLFIYAGGAVVMVVFAAALVAVVLHGAARLICRVLPVRQWVAVVLFLAALVSGVSFVVHVSGPELVTQLSHLYAALTHERDALHAALDKNPIGHSVLNHVPLFFGGNQTSGPLGSEGAGGGIDFAGSMTNVLTSTFGSAGTLVVIVIAGVYFALSPHLYANGLLRLVPVRYRHTARGLIRTTAHVLSAWVAGQLLDMTVVGVLTWGGLSLLGMPLAFPLGLVAGTANFIPYLGTFIGALPALLIALSISPREALMVAGLYAFIQAFEGYVMSPFIQKRAVSMPPALTILSQTIFGAFLGMWGFAFASPITAVLLAVIDHLTAPLPEDEQV</sequence>
<organism evidence="8 10">
    <name type="scientific">Acetobacter ghanensis</name>
    <dbReference type="NCBI Taxonomy" id="431306"/>
    <lineage>
        <taxon>Bacteria</taxon>
        <taxon>Pseudomonadati</taxon>
        <taxon>Pseudomonadota</taxon>
        <taxon>Alphaproteobacteria</taxon>
        <taxon>Acetobacterales</taxon>
        <taxon>Acetobacteraceae</taxon>
        <taxon>Acetobacter</taxon>
    </lineage>
</organism>
<protein>
    <submittedName>
        <fullName evidence="9">AI-2E family transporter</fullName>
    </submittedName>
</protein>
<dbReference type="InterPro" id="IPR002549">
    <property type="entry name" value="AI-2E-like"/>
</dbReference>
<keyword evidence="4 7" id="KW-1133">Transmembrane helix</keyword>
<evidence type="ECO:0000256" key="5">
    <source>
        <dbReference type="ARBA" id="ARBA00023136"/>
    </source>
</evidence>
<evidence type="ECO:0000256" key="1">
    <source>
        <dbReference type="ARBA" id="ARBA00004141"/>
    </source>
</evidence>
<reference evidence="10" key="1">
    <citation type="submission" date="2014-09" db="EMBL/GenBank/DDBJ databases">
        <authorList>
            <person name="Illeghems K.G."/>
        </authorList>
    </citation>
    <scope>NUCLEOTIDE SEQUENCE [LARGE SCALE GENOMIC DNA]</scope>
    <source>
        <strain evidence="10">LMG 23848T</strain>
    </source>
</reference>
<feature type="region of interest" description="Disordered" evidence="6">
    <location>
        <begin position="45"/>
        <end position="72"/>
    </location>
</feature>
<feature type="transmembrane region" description="Helical" evidence="7">
    <location>
        <begin position="122"/>
        <end position="139"/>
    </location>
</feature>
<evidence type="ECO:0000313" key="9">
    <source>
        <dbReference type="EMBL" id="NHO38848.1"/>
    </source>
</evidence>
<comment type="subcellular location">
    <subcellularLocation>
        <location evidence="1">Membrane</location>
        <topology evidence="1">Multi-pass membrane protein</topology>
    </subcellularLocation>
</comment>
<feature type="transmembrane region" description="Helical" evidence="7">
    <location>
        <begin position="296"/>
        <end position="319"/>
    </location>
</feature>
<evidence type="ECO:0000256" key="3">
    <source>
        <dbReference type="ARBA" id="ARBA00022692"/>
    </source>
</evidence>
<keyword evidence="3 7" id="KW-0812">Transmembrane</keyword>
<accession>A0A0U5F9P7</accession>
<feature type="compositionally biased region" description="Polar residues" evidence="6">
    <location>
        <begin position="45"/>
        <end position="59"/>
    </location>
</feature>
<dbReference type="EMBL" id="WOTE01000002">
    <property type="protein sequence ID" value="NHO38848.1"/>
    <property type="molecule type" value="Genomic_DNA"/>
</dbReference>
<dbReference type="GO" id="GO:0016020">
    <property type="term" value="C:membrane"/>
    <property type="evidence" value="ECO:0007669"/>
    <property type="project" value="UniProtKB-SubCell"/>
</dbReference>
<dbReference type="Pfam" id="PF01594">
    <property type="entry name" value="AI-2E_transport"/>
    <property type="match status" value="1"/>
</dbReference>
<dbReference type="EMBL" id="LN609302">
    <property type="protein sequence ID" value="CEF57184.1"/>
    <property type="molecule type" value="Genomic_DNA"/>
</dbReference>
<feature type="transmembrane region" description="Helical" evidence="7">
    <location>
        <begin position="253"/>
        <end position="275"/>
    </location>
</feature>
<feature type="transmembrane region" description="Helical" evidence="7">
    <location>
        <begin position="364"/>
        <end position="383"/>
    </location>
</feature>
<comment type="similarity">
    <text evidence="2">Belongs to the autoinducer-2 exporter (AI-2E) (TC 2.A.86) family.</text>
</comment>
<dbReference type="PANTHER" id="PTHR21716">
    <property type="entry name" value="TRANSMEMBRANE PROTEIN"/>
    <property type="match status" value="1"/>
</dbReference>
<feature type="transmembrane region" description="Helical" evidence="7">
    <location>
        <begin position="339"/>
        <end position="357"/>
    </location>
</feature>
<dbReference type="AlphaFoldDB" id="A0A0U5F9P7"/>
<dbReference type="Proteomes" id="UP000068250">
    <property type="component" value="Chromosome I"/>
</dbReference>
<reference evidence="9 11" key="3">
    <citation type="journal article" date="2020" name="Int. J. Syst. Evol. Microbiol.">
        <title>Novel acetic acid bacteria from cider fermentations: Acetobacter conturbans sp. nov. and Acetobacter fallax sp. nov.</title>
        <authorList>
            <person name="Sombolestani A.S."/>
            <person name="Cleenwerck I."/>
            <person name="Cnockaert M."/>
            <person name="Borremans W."/>
            <person name="Wieme A.D."/>
            <person name="De Vuyst L."/>
            <person name="Vandamme P."/>
        </authorList>
    </citation>
    <scope>NUCLEOTIDE SEQUENCE [LARGE SCALE GENOMIC DNA]</scope>
    <source>
        <strain evidence="9 11">LMG 23848</strain>
    </source>
</reference>
<dbReference type="OrthoDB" id="5761230at2"/>
<proteinExistence type="inferred from homology"/>
<evidence type="ECO:0000256" key="4">
    <source>
        <dbReference type="ARBA" id="ARBA00022989"/>
    </source>
</evidence>
<dbReference type="GO" id="GO:0055085">
    <property type="term" value="P:transmembrane transport"/>
    <property type="evidence" value="ECO:0007669"/>
    <property type="project" value="TreeGrafter"/>
</dbReference>